<dbReference type="Gene3D" id="3.10.310.10">
    <property type="entry name" value="Diaminopimelate Epimerase, Chain A, domain 1"/>
    <property type="match status" value="2"/>
</dbReference>
<evidence type="ECO:0008006" key="5">
    <source>
        <dbReference type="Google" id="ProtNLM"/>
    </source>
</evidence>
<dbReference type="GO" id="GO:0005737">
    <property type="term" value="C:cytoplasm"/>
    <property type="evidence" value="ECO:0007669"/>
    <property type="project" value="TreeGrafter"/>
</dbReference>
<dbReference type="PIRSF" id="PIRSF016184">
    <property type="entry name" value="PhzC_PhzF"/>
    <property type="match status" value="1"/>
</dbReference>
<dbReference type="InterPro" id="IPR003719">
    <property type="entry name" value="Phenazine_PhzF-like"/>
</dbReference>
<keyword evidence="2" id="KW-0413">Isomerase</keyword>
<evidence type="ECO:0000313" key="4">
    <source>
        <dbReference type="Proteomes" id="UP000298327"/>
    </source>
</evidence>
<dbReference type="OrthoDB" id="75169at2759"/>
<comment type="caution">
    <text evidence="3">The sequence shown here is derived from an EMBL/GenBank/DDBJ whole genome shotgun (WGS) entry which is preliminary data.</text>
</comment>
<proteinExistence type="inferred from homology"/>
<evidence type="ECO:0000256" key="1">
    <source>
        <dbReference type="ARBA" id="ARBA00008270"/>
    </source>
</evidence>
<dbReference type="EMBL" id="SEOQ01000244">
    <property type="protein sequence ID" value="TFY66475.1"/>
    <property type="molecule type" value="Genomic_DNA"/>
</dbReference>
<protein>
    <recommendedName>
        <fullName evidence="5">Phenazine biosynthesis protein</fullName>
    </recommendedName>
</protein>
<dbReference type="GO" id="GO:0016853">
    <property type="term" value="F:isomerase activity"/>
    <property type="evidence" value="ECO:0007669"/>
    <property type="project" value="UniProtKB-KW"/>
</dbReference>
<dbReference type="AlphaFoldDB" id="A0A4Y9YW02"/>
<accession>A0A4Y9YW02</accession>
<dbReference type="SUPFAM" id="SSF54506">
    <property type="entry name" value="Diaminopimelate epimerase-like"/>
    <property type="match status" value="1"/>
</dbReference>
<evidence type="ECO:0000256" key="2">
    <source>
        <dbReference type="ARBA" id="ARBA00023235"/>
    </source>
</evidence>
<reference evidence="3 4" key="1">
    <citation type="submission" date="2019-02" db="EMBL/GenBank/DDBJ databases">
        <title>Genome sequencing of the rare red list fungi Dentipellis fragilis.</title>
        <authorList>
            <person name="Buettner E."/>
            <person name="Kellner H."/>
        </authorList>
    </citation>
    <scope>NUCLEOTIDE SEQUENCE [LARGE SCALE GENOMIC DNA]</scope>
    <source>
        <strain evidence="3 4">DSM 105465</strain>
    </source>
</reference>
<dbReference type="Pfam" id="PF02567">
    <property type="entry name" value="PhzC-PhzF"/>
    <property type="match status" value="1"/>
</dbReference>
<sequence length="296" mass="31418">MSTGVNFSLGNAFTKDFGGGGPAAVMFLPTLTSYPDATMLAIAKNFNQPMTAFVAKAPTPASEADTAAFGIRWFTIARELPLCGHATLVSAGAIFADPTLIAPSVTKLRFDAPSGSKLVAQKMDDGRIEIALAATLLADLREEDAVRLREALAKTLGEDLKVVNMKWGQGTEGLRQYVLVEVDTPDLGAIRPMLTGLIGSPFVVHIIASASRSPEFAFESRMFAALGDCVFEDPVCGSAHTLLGPYWKAKNNLPNTFRANQVSSRGGDLKVTVDEASGQVQLAGHFKLVGKGEIFP</sequence>
<dbReference type="PANTHER" id="PTHR13774:SF17">
    <property type="entry name" value="PHENAZINE BIOSYNTHESIS-LIKE DOMAIN-CONTAINING PROTEIN"/>
    <property type="match status" value="1"/>
</dbReference>
<gene>
    <name evidence="3" type="ORF">EVG20_g4618</name>
</gene>
<organism evidence="3 4">
    <name type="scientific">Dentipellis fragilis</name>
    <dbReference type="NCBI Taxonomy" id="205917"/>
    <lineage>
        <taxon>Eukaryota</taxon>
        <taxon>Fungi</taxon>
        <taxon>Dikarya</taxon>
        <taxon>Basidiomycota</taxon>
        <taxon>Agaricomycotina</taxon>
        <taxon>Agaricomycetes</taxon>
        <taxon>Russulales</taxon>
        <taxon>Hericiaceae</taxon>
        <taxon>Dentipellis</taxon>
    </lineage>
</organism>
<comment type="similarity">
    <text evidence="1">Belongs to the PhzF family.</text>
</comment>
<dbReference type="STRING" id="205917.A0A4Y9YW02"/>
<keyword evidence="4" id="KW-1185">Reference proteome</keyword>
<dbReference type="Proteomes" id="UP000298327">
    <property type="component" value="Unassembled WGS sequence"/>
</dbReference>
<evidence type="ECO:0000313" key="3">
    <source>
        <dbReference type="EMBL" id="TFY66475.1"/>
    </source>
</evidence>
<dbReference type="NCBIfam" id="TIGR00654">
    <property type="entry name" value="PhzF_family"/>
    <property type="match status" value="1"/>
</dbReference>
<dbReference type="PANTHER" id="PTHR13774">
    <property type="entry name" value="PHENAZINE BIOSYNTHESIS PROTEIN"/>
    <property type="match status" value="1"/>
</dbReference>
<name>A0A4Y9YW02_9AGAM</name>